<sequence>NRYWANCAVSILWEYPFKTNDVYNGLFPKVIQIYLTFKQTENSHDDPLVNRPLYDYPSFLKELPFDRFLNSAIANNCSEPLIVELFKIFQMHLVKLRRFDLSHLHLNFNGLIISKVFLKYSSIFNRLSYLNCTYYWEVDGIQKVLKALIFNQLAKSCHNIRNIKATVWSKEEGIAPAKLISSQKCLKNFL</sequence>
<dbReference type="EMBL" id="CAJVPU010010100">
    <property type="protein sequence ID" value="CAG8602069.1"/>
    <property type="molecule type" value="Genomic_DNA"/>
</dbReference>
<reference evidence="1" key="1">
    <citation type="submission" date="2021-06" db="EMBL/GenBank/DDBJ databases">
        <authorList>
            <person name="Kallberg Y."/>
            <person name="Tangrot J."/>
            <person name="Rosling A."/>
        </authorList>
    </citation>
    <scope>NUCLEOTIDE SEQUENCE</scope>
    <source>
        <strain evidence="1">IL203A</strain>
    </source>
</reference>
<comment type="caution">
    <text evidence="1">The sequence shown here is derived from an EMBL/GenBank/DDBJ whole genome shotgun (WGS) entry which is preliminary data.</text>
</comment>
<evidence type="ECO:0000313" key="1">
    <source>
        <dbReference type="EMBL" id="CAG8602069.1"/>
    </source>
</evidence>
<feature type="non-terminal residue" evidence="1">
    <location>
        <position position="1"/>
    </location>
</feature>
<name>A0ACA9MR67_9GLOM</name>
<keyword evidence="2" id="KW-1185">Reference proteome</keyword>
<dbReference type="Proteomes" id="UP000789702">
    <property type="component" value="Unassembled WGS sequence"/>
</dbReference>
<proteinExistence type="predicted"/>
<gene>
    <name evidence="1" type="ORF">DHETER_LOCUS7289</name>
</gene>
<evidence type="ECO:0000313" key="2">
    <source>
        <dbReference type="Proteomes" id="UP000789702"/>
    </source>
</evidence>
<protein>
    <submittedName>
        <fullName evidence="1">6148_t:CDS:1</fullName>
    </submittedName>
</protein>
<organism evidence="1 2">
    <name type="scientific">Dentiscutata heterogama</name>
    <dbReference type="NCBI Taxonomy" id="1316150"/>
    <lineage>
        <taxon>Eukaryota</taxon>
        <taxon>Fungi</taxon>
        <taxon>Fungi incertae sedis</taxon>
        <taxon>Mucoromycota</taxon>
        <taxon>Glomeromycotina</taxon>
        <taxon>Glomeromycetes</taxon>
        <taxon>Diversisporales</taxon>
        <taxon>Gigasporaceae</taxon>
        <taxon>Dentiscutata</taxon>
    </lineage>
</organism>
<accession>A0ACA9MR67</accession>